<evidence type="ECO:0000256" key="3">
    <source>
        <dbReference type="ARBA" id="ARBA00023012"/>
    </source>
</evidence>
<feature type="coiled-coil region" evidence="4">
    <location>
        <begin position="159"/>
        <end position="189"/>
    </location>
</feature>
<keyword evidence="9" id="KW-1185">Reference proteome</keyword>
<keyword evidence="2" id="KW-0418">Kinase</keyword>
<feature type="transmembrane region" description="Helical" evidence="6">
    <location>
        <begin position="12"/>
        <end position="34"/>
    </location>
</feature>
<protein>
    <recommendedName>
        <fullName evidence="7">Signal transduction histidine kinase subgroup 3 dimerisation and phosphoacceptor domain-containing protein</fullName>
    </recommendedName>
</protein>
<keyword evidence="6" id="KW-0472">Membrane</keyword>
<gene>
    <name evidence="8" type="ORF">JS528_02160</name>
</gene>
<keyword evidence="6" id="KW-0812">Transmembrane</keyword>
<evidence type="ECO:0000256" key="6">
    <source>
        <dbReference type="SAM" id="Phobius"/>
    </source>
</evidence>
<comment type="caution">
    <text evidence="8">The sequence shown here is derived from an EMBL/GenBank/DDBJ whole genome shotgun (WGS) entry which is preliminary data.</text>
</comment>
<feature type="compositionally biased region" description="Basic and acidic residues" evidence="5">
    <location>
        <begin position="265"/>
        <end position="277"/>
    </location>
</feature>
<sequence>MTMLHTLRRGSGPHPAVTAIAVLDCVLVVVEMAANRPADPLSWLVFAVQLTVCAGLAFAPTPACALSLAICVAAAMLPGSPSFCALLAFPTLGLLAYLTSPAWTCLAAIALSLAPTGTGVSLSVGGDGSDVRMTGFTVNVVCYLIAVGVGVSLRRRSDARRERDRRAVYERSLRELEQVRRNRRLAKALHDSVTRELSSISMLAWQLGRNDDADPAVREAMDVMYRDARSALDHVHEVIDLIDGTTPDGAMPGVTGADADDEATDAARRSDPSPEAVDRMDELRRLVDAEQRSITVLGFSGTSSVHGASAVMDERTRETAFDLIREIYANIIRHAMPGDDGYMVMVDVRDGGLAITQTNTVPETAPRHPLEGVRHGLGLDAHRRAVEQLGGVLRTRCEDGEWFLHAELPLSAAG</sequence>
<dbReference type="Proteomes" id="UP000773064">
    <property type="component" value="Unassembled WGS sequence"/>
</dbReference>
<dbReference type="InterPro" id="IPR050482">
    <property type="entry name" value="Sensor_HK_TwoCompSys"/>
</dbReference>
<evidence type="ECO:0000256" key="4">
    <source>
        <dbReference type="SAM" id="Coils"/>
    </source>
</evidence>
<feature type="transmembrane region" description="Helical" evidence="6">
    <location>
        <begin position="41"/>
        <end position="59"/>
    </location>
</feature>
<dbReference type="Gene3D" id="3.30.565.10">
    <property type="entry name" value="Histidine kinase-like ATPase, C-terminal domain"/>
    <property type="match status" value="1"/>
</dbReference>
<keyword evidence="1" id="KW-0808">Transferase</keyword>
<name>A0ABS5UMN9_9BIFI</name>
<evidence type="ECO:0000256" key="2">
    <source>
        <dbReference type="ARBA" id="ARBA00022777"/>
    </source>
</evidence>
<evidence type="ECO:0000256" key="1">
    <source>
        <dbReference type="ARBA" id="ARBA00022679"/>
    </source>
</evidence>
<dbReference type="Gene3D" id="1.20.5.1930">
    <property type="match status" value="1"/>
</dbReference>
<dbReference type="PANTHER" id="PTHR24421">
    <property type="entry name" value="NITRATE/NITRITE SENSOR PROTEIN NARX-RELATED"/>
    <property type="match status" value="1"/>
</dbReference>
<dbReference type="RefSeq" id="WP_214357439.1">
    <property type="nucleotide sequence ID" value="NZ_JAFEJS010000001.1"/>
</dbReference>
<feature type="region of interest" description="Disordered" evidence="5">
    <location>
        <begin position="243"/>
        <end position="277"/>
    </location>
</feature>
<organism evidence="8 9">
    <name type="scientific">Bifidobacterium santillanense</name>
    <dbReference type="NCBI Taxonomy" id="2809028"/>
    <lineage>
        <taxon>Bacteria</taxon>
        <taxon>Bacillati</taxon>
        <taxon>Actinomycetota</taxon>
        <taxon>Actinomycetes</taxon>
        <taxon>Bifidobacteriales</taxon>
        <taxon>Bifidobacteriaceae</taxon>
        <taxon>Bifidobacterium</taxon>
    </lineage>
</organism>
<feature type="transmembrane region" description="Helical" evidence="6">
    <location>
        <begin position="134"/>
        <end position="153"/>
    </location>
</feature>
<reference evidence="8 9" key="1">
    <citation type="journal article" date="2021" name="Environ. Microbiol.">
        <title>Genetic insights into the dark matter of the mammalian gut microbiota through targeted genome reconstruction.</title>
        <authorList>
            <person name="Lugli G.A."/>
            <person name="Alessandri G."/>
            <person name="Milani C."/>
            <person name="Viappiani A."/>
            <person name="Fontana F."/>
            <person name="Tarracchini C."/>
            <person name="Mancabelli L."/>
            <person name="Argentini C."/>
            <person name="Ruiz L."/>
            <person name="Margolles A."/>
            <person name="van Sinderen D."/>
            <person name="Turroni F."/>
            <person name="Ventura M."/>
        </authorList>
    </citation>
    <scope>NUCLEOTIDE SEQUENCE [LARGE SCALE GENOMIC DNA]</scope>
    <source>
        <strain evidence="8 9">MA2</strain>
    </source>
</reference>
<feature type="domain" description="Signal transduction histidine kinase subgroup 3 dimerisation and phosphoacceptor" evidence="7">
    <location>
        <begin position="183"/>
        <end position="240"/>
    </location>
</feature>
<dbReference type="Pfam" id="PF07730">
    <property type="entry name" value="HisKA_3"/>
    <property type="match status" value="1"/>
</dbReference>
<accession>A0ABS5UMN9</accession>
<dbReference type="EMBL" id="JAFEJS010000001">
    <property type="protein sequence ID" value="MBT1172181.1"/>
    <property type="molecule type" value="Genomic_DNA"/>
</dbReference>
<proteinExistence type="predicted"/>
<keyword evidence="6" id="KW-1133">Transmembrane helix</keyword>
<evidence type="ECO:0000313" key="8">
    <source>
        <dbReference type="EMBL" id="MBT1172181.1"/>
    </source>
</evidence>
<keyword evidence="4" id="KW-0175">Coiled coil</keyword>
<dbReference type="InterPro" id="IPR011712">
    <property type="entry name" value="Sig_transdc_His_kin_sub3_dim/P"/>
</dbReference>
<keyword evidence="3" id="KW-0902">Two-component regulatory system</keyword>
<dbReference type="InterPro" id="IPR036890">
    <property type="entry name" value="HATPase_C_sf"/>
</dbReference>
<evidence type="ECO:0000313" key="9">
    <source>
        <dbReference type="Proteomes" id="UP000773064"/>
    </source>
</evidence>
<evidence type="ECO:0000259" key="7">
    <source>
        <dbReference type="Pfam" id="PF07730"/>
    </source>
</evidence>
<feature type="transmembrane region" description="Helical" evidence="6">
    <location>
        <begin position="65"/>
        <end position="87"/>
    </location>
</feature>
<evidence type="ECO:0000256" key="5">
    <source>
        <dbReference type="SAM" id="MobiDB-lite"/>
    </source>
</evidence>
<feature type="transmembrane region" description="Helical" evidence="6">
    <location>
        <begin position="94"/>
        <end position="114"/>
    </location>
</feature>